<dbReference type="EMBL" id="MSCH01000003">
    <property type="protein sequence ID" value="PQJ52850.1"/>
    <property type="molecule type" value="Genomic_DNA"/>
</dbReference>
<dbReference type="AlphaFoldDB" id="A0A2S7UU98"/>
<dbReference type="Gene3D" id="1.10.940.10">
    <property type="entry name" value="NusB-like"/>
    <property type="match status" value="1"/>
</dbReference>
<evidence type="ECO:0000256" key="13">
    <source>
        <dbReference type="ARBA" id="ARBA00047283"/>
    </source>
</evidence>
<comment type="caution">
    <text evidence="16">The sequence shown here is derived from an EMBL/GenBank/DDBJ whole genome shotgun (WGS) entry which is preliminary data.</text>
</comment>
<dbReference type="SUPFAM" id="SSF53335">
    <property type="entry name" value="S-adenosyl-L-methionine-dependent methyltransferases"/>
    <property type="match status" value="1"/>
</dbReference>
<dbReference type="NCBIfam" id="NF008149">
    <property type="entry name" value="PRK10901.1"/>
    <property type="match status" value="1"/>
</dbReference>
<comment type="subcellular location">
    <subcellularLocation>
        <location evidence="2">Cytoplasm</location>
    </subcellularLocation>
</comment>
<dbReference type="GO" id="GO:0005829">
    <property type="term" value="C:cytosol"/>
    <property type="evidence" value="ECO:0007669"/>
    <property type="project" value="TreeGrafter"/>
</dbReference>
<accession>A0A2S7UU98</accession>
<keyword evidence="8 14" id="KW-0808">Transferase</keyword>
<dbReference type="PROSITE" id="PS01153">
    <property type="entry name" value="NOL1_NOP2_SUN"/>
    <property type="match status" value="1"/>
</dbReference>
<keyword evidence="6" id="KW-0698">rRNA processing</keyword>
<sequence length="433" mass="48511">MNKTKNVRAEAAKCLVGVLDKGLSLSDVLPKAQANVAPKDAALLQEICFGVMRYFPKYDAITNLLLSKKLKGKQRIFHHLIIVGLYQIDKMRIPEHAAVAETVQATVVLKAPGLKGLVNACLRNFTRNKEALENKTDNLVTQYSHPGWFIKRIQAAYPDNWAEVLEQNLERSPMWLRVHTNNVSLETFILELNKTNIEFEQPLENKTSILLSKPSPVEAIPGFEQGWFTVQDGAAQHAALLLEPKDGDLILDACAAPGGKTCHILDLATCDVVAADIDETRLERVSQNLTRLNEHAEIICGDLSDPSVIDESIQFDRILLDAPCSATGVIRRHPDIKWLRRNEDIEALAQLQQKILETLWQKLKPGGIMLYATCSVLPEENKQQIAQFLQKTDNAKLIKIDNSETNEAPGWQILPGQLNMDGFYYCRLMKTSD</sequence>
<evidence type="ECO:0000256" key="12">
    <source>
        <dbReference type="ARBA" id="ARBA00031088"/>
    </source>
</evidence>
<feature type="binding site" evidence="14">
    <location>
        <position position="302"/>
    </location>
    <ligand>
        <name>S-adenosyl-L-methionine</name>
        <dbReference type="ChEBI" id="CHEBI:59789"/>
    </ligand>
</feature>
<dbReference type="Pfam" id="PF22458">
    <property type="entry name" value="RsmF-B_ferredox"/>
    <property type="match status" value="1"/>
</dbReference>
<dbReference type="Proteomes" id="UP000239007">
    <property type="component" value="Unassembled WGS sequence"/>
</dbReference>
<organism evidence="16 17">
    <name type="scientific">Psychrosphaera saromensis</name>
    <dbReference type="NCBI Taxonomy" id="716813"/>
    <lineage>
        <taxon>Bacteria</taxon>
        <taxon>Pseudomonadati</taxon>
        <taxon>Pseudomonadota</taxon>
        <taxon>Gammaproteobacteria</taxon>
        <taxon>Alteromonadales</taxon>
        <taxon>Pseudoalteromonadaceae</taxon>
        <taxon>Psychrosphaera</taxon>
    </lineage>
</organism>
<comment type="similarity">
    <text evidence="3 14">Belongs to the class I-like SAM-binding methyltransferase superfamily. RsmB/NOP family.</text>
</comment>
<protein>
    <recommendedName>
        <fullName evidence="4">16S rRNA (cytosine(967)-C(5))-methyltransferase</fullName>
        <ecNumber evidence="4">2.1.1.176</ecNumber>
    </recommendedName>
    <alternativeName>
        <fullName evidence="11">16S rRNA m5C967 methyltransferase</fullName>
    </alternativeName>
    <alternativeName>
        <fullName evidence="12">rRNA (cytosine-C(5)-)-methyltransferase RsmB</fullName>
    </alternativeName>
</protein>
<dbReference type="OrthoDB" id="9810297at2"/>
<gene>
    <name evidence="16" type="ORF">BTO11_03710</name>
</gene>
<dbReference type="Gene3D" id="3.40.50.150">
    <property type="entry name" value="Vaccinia Virus protein VP39"/>
    <property type="match status" value="1"/>
</dbReference>
<dbReference type="FunFam" id="3.40.50.150:FF:000022">
    <property type="entry name" value="Ribosomal RNA small subunit methyltransferase B"/>
    <property type="match status" value="1"/>
</dbReference>
<dbReference type="InterPro" id="IPR001678">
    <property type="entry name" value="MeTrfase_RsmB-F_NOP2_dom"/>
</dbReference>
<evidence type="ECO:0000256" key="14">
    <source>
        <dbReference type="PROSITE-ProRule" id="PRU01023"/>
    </source>
</evidence>
<dbReference type="PROSITE" id="PS51686">
    <property type="entry name" value="SAM_MT_RSMB_NOP"/>
    <property type="match status" value="1"/>
</dbReference>
<keyword evidence="5" id="KW-0963">Cytoplasm</keyword>
<evidence type="ECO:0000256" key="6">
    <source>
        <dbReference type="ARBA" id="ARBA00022552"/>
    </source>
</evidence>
<dbReference type="GO" id="GO:0009383">
    <property type="term" value="F:rRNA (cytosine-C5-)-methyltransferase activity"/>
    <property type="evidence" value="ECO:0007669"/>
    <property type="project" value="TreeGrafter"/>
</dbReference>
<dbReference type="SUPFAM" id="SSF48013">
    <property type="entry name" value="NusB-like"/>
    <property type="match status" value="1"/>
</dbReference>
<dbReference type="Gene3D" id="1.10.287.730">
    <property type="entry name" value="Helix hairpin bin"/>
    <property type="match status" value="1"/>
</dbReference>
<dbReference type="NCBIfam" id="NF011494">
    <property type="entry name" value="PRK14902.1"/>
    <property type="match status" value="1"/>
</dbReference>
<dbReference type="InterPro" id="IPR029063">
    <property type="entry name" value="SAM-dependent_MTases_sf"/>
</dbReference>
<dbReference type="CDD" id="cd02440">
    <property type="entry name" value="AdoMet_MTases"/>
    <property type="match status" value="1"/>
</dbReference>
<evidence type="ECO:0000259" key="15">
    <source>
        <dbReference type="PROSITE" id="PS51686"/>
    </source>
</evidence>
<name>A0A2S7UU98_9GAMM</name>
<proteinExistence type="inferred from homology"/>
<dbReference type="Gene3D" id="3.30.70.1170">
    <property type="entry name" value="Sun protein, domain 3"/>
    <property type="match status" value="1"/>
</dbReference>
<dbReference type="InterPro" id="IPR035926">
    <property type="entry name" value="NusB-like_sf"/>
</dbReference>
<dbReference type="GO" id="GO:0070475">
    <property type="term" value="P:rRNA base methylation"/>
    <property type="evidence" value="ECO:0007669"/>
    <property type="project" value="TreeGrafter"/>
</dbReference>
<dbReference type="GO" id="GO:0003723">
    <property type="term" value="F:RNA binding"/>
    <property type="evidence" value="ECO:0007669"/>
    <property type="project" value="UniProtKB-UniRule"/>
</dbReference>
<evidence type="ECO:0000256" key="10">
    <source>
        <dbReference type="ARBA" id="ARBA00022884"/>
    </source>
</evidence>
<dbReference type="InterPro" id="IPR004573">
    <property type="entry name" value="rRNA_ssu_MeTfrase_B"/>
</dbReference>
<reference evidence="16 17" key="1">
    <citation type="submission" date="2016-12" db="EMBL/GenBank/DDBJ databases">
        <title>Diversity of luminous bacteria.</title>
        <authorList>
            <person name="Yoshizawa S."/>
            <person name="Kogure K."/>
        </authorList>
    </citation>
    <scope>NUCLEOTIDE SEQUENCE [LARGE SCALE GENOMIC DNA]</scope>
    <source>
        <strain evidence="16 17">SA4-48</strain>
    </source>
</reference>
<feature type="domain" description="SAM-dependent MTase RsmB/NOP-type" evidence="15">
    <location>
        <begin position="164"/>
        <end position="431"/>
    </location>
</feature>
<comment type="catalytic activity">
    <reaction evidence="13">
        <text>cytidine(967) in 16S rRNA + S-adenosyl-L-methionine = 5-methylcytidine(967) in 16S rRNA + S-adenosyl-L-homocysteine + H(+)</text>
        <dbReference type="Rhea" id="RHEA:42748"/>
        <dbReference type="Rhea" id="RHEA-COMP:10219"/>
        <dbReference type="Rhea" id="RHEA-COMP:10220"/>
        <dbReference type="ChEBI" id="CHEBI:15378"/>
        <dbReference type="ChEBI" id="CHEBI:57856"/>
        <dbReference type="ChEBI" id="CHEBI:59789"/>
        <dbReference type="ChEBI" id="CHEBI:74483"/>
        <dbReference type="ChEBI" id="CHEBI:82748"/>
        <dbReference type="EC" id="2.1.1.176"/>
    </reaction>
</comment>
<keyword evidence="17" id="KW-1185">Reference proteome</keyword>
<feature type="binding site" evidence="14">
    <location>
        <position position="276"/>
    </location>
    <ligand>
        <name>S-adenosyl-L-methionine</name>
        <dbReference type="ChEBI" id="CHEBI:59789"/>
    </ligand>
</feature>
<feature type="binding site" evidence="14">
    <location>
        <begin position="254"/>
        <end position="260"/>
    </location>
    <ligand>
        <name>S-adenosyl-L-methionine</name>
        <dbReference type="ChEBI" id="CHEBI:59789"/>
    </ligand>
</feature>
<dbReference type="Pfam" id="PF01029">
    <property type="entry name" value="NusB"/>
    <property type="match status" value="1"/>
</dbReference>
<dbReference type="PRINTS" id="PR02008">
    <property type="entry name" value="RCMTFAMILY"/>
</dbReference>
<evidence type="ECO:0000256" key="11">
    <source>
        <dbReference type="ARBA" id="ARBA00030399"/>
    </source>
</evidence>
<dbReference type="InterPro" id="IPR054728">
    <property type="entry name" value="RsmB-like_ferredoxin"/>
</dbReference>
<dbReference type="InterPro" id="IPR018314">
    <property type="entry name" value="RsmB/NOL1/NOP2-like_CS"/>
</dbReference>
<evidence type="ECO:0000313" key="17">
    <source>
        <dbReference type="Proteomes" id="UP000239007"/>
    </source>
</evidence>
<dbReference type="EC" id="2.1.1.176" evidence="4"/>
<evidence type="ECO:0000256" key="5">
    <source>
        <dbReference type="ARBA" id="ARBA00022490"/>
    </source>
</evidence>
<evidence type="ECO:0000256" key="2">
    <source>
        <dbReference type="ARBA" id="ARBA00004496"/>
    </source>
</evidence>
<dbReference type="RefSeq" id="WP_105051322.1">
    <property type="nucleotide sequence ID" value="NZ_BMYG01000004.1"/>
</dbReference>
<dbReference type="PANTHER" id="PTHR22807">
    <property type="entry name" value="NOP2 YEAST -RELATED NOL1/NOP2/FMU SUN DOMAIN-CONTAINING"/>
    <property type="match status" value="1"/>
</dbReference>
<dbReference type="InterPro" id="IPR023267">
    <property type="entry name" value="RCMT"/>
</dbReference>
<dbReference type="InterPro" id="IPR006027">
    <property type="entry name" value="NusB_RsmB_TIM44"/>
</dbReference>
<evidence type="ECO:0000256" key="1">
    <source>
        <dbReference type="ARBA" id="ARBA00002724"/>
    </source>
</evidence>
<evidence type="ECO:0000256" key="4">
    <source>
        <dbReference type="ARBA" id="ARBA00012140"/>
    </source>
</evidence>
<keyword evidence="10 14" id="KW-0694">RNA-binding</keyword>
<dbReference type="GO" id="GO:0006355">
    <property type="term" value="P:regulation of DNA-templated transcription"/>
    <property type="evidence" value="ECO:0007669"/>
    <property type="project" value="InterPro"/>
</dbReference>
<dbReference type="Pfam" id="PF01189">
    <property type="entry name" value="Methyltr_RsmB-F"/>
    <property type="match status" value="1"/>
</dbReference>
<evidence type="ECO:0000256" key="7">
    <source>
        <dbReference type="ARBA" id="ARBA00022603"/>
    </source>
</evidence>
<feature type="active site" description="Nucleophile" evidence="14">
    <location>
        <position position="374"/>
    </location>
</feature>
<evidence type="ECO:0000256" key="9">
    <source>
        <dbReference type="ARBA" id="ARBA00022691"/>
    </source>
</evidence>
<keyword evidence="7 14" id="KW-0489">Methyltransferase</keyword>
<evidence type="ECO:0000313" key="16">
    <source>
        <dbReference type="EMBL" id="PQJ52850.1"/>
    </source>
</evidence>
<dbReference type="PANTHER" id="PTHR22807:SF61">
    <property type="entry name" value="NOL1_NOP2_SUN FAMILY PROTEIN _ ANTITERMINATION NUSB DOMAIN-CONTAINING PROTEIN"/>
    <property type="match status" value="1"/>
</dbReference>
<evidence type="ECO:0000256" key="8">
    <source>
        <dbReference type="ARBA" id="ARBA00022679"/>
    </source>
</evidence>
<feature type="binding site" evidence="14">
    <location>
        <position position="321"/>
    </location>
    <ligand>
        <name>S-adenosyl-L-methionine</name>
        <dbReference type="ChEBI" id="CHEBI:59789"/>
    </ligand>
</feature>
<dbReference type="NCBIfam" id="TIGR00563">
    <property type="entry name" value="rsmB"/>
    <property type="match status" value="1"/>
</dbReference>
<keyword evidence="9 14" id="KW-0949">S-adenosyl-L-methionine</keyword>
<comment type="function">
    <text evidence="1">Specifically methylates the cytosine at position 967 (m5C967) of 16S rRNA.</text>
</comment>
<dbReference type="InterPro" id="IPR049560">
    <property type="entry name" value="MeTrfase_RsmB-F_NOP2_cat"/>
</dbReference>
<evidence type="ECO:0000256" key="3">
    <source>
        <dbReference type="ARBA" id="ARBA00007494"/>
    </source>
</evidence>